<protein>
    <submittedName>
        <fullName evidence="2">Uncharacterized protein</fullName>
    </submittedName>
</protein>
<proteinExistence type="predicted"/>
<dbReference type="Proteomes" id="UP000054558">
    <property type="component" value="Unassembled WGS sequence"/>
</dbReference>
<dbReference type="EMBL" id="DF237012">
    <property type="protein sequence ID" value="GAQ80823.1"/>
    <property type="molecule type" value="Genomic_DNA"/>
</dbReference>
<evidence type="ECO:0000256" key="1">
    <source>
        <dbReference type="SAM" id="SignalP"/>
    </source>
</evidence>
<name>A0A1Y1HRU9_KLENI</name>
<feature type="chain" id="PRO_5013073071" evidence="1">
    <location>
        <begin position="26"/>
        <end position="200"/>
    </location>
</feature>
<evidence type="ECO:0000313" key="3">
    <source>
        <dbReference type="Proteomes" id="UP000054558"/>
    </source>
</evidence>
<feature type="signal peptide" evidence="1">
    <location>
        <begin position="1"/>
        <end position="25"/>
    </location>
</feature>
<sequence length="200" mass="21032">MAGVASMAVRTAVLLLLLSVTSSGARRLLQETGTSTEFCQLADNPYTCYDTEGQNPVCCRSPYCTFSVFGEAECGPLCDLLSAKPAPCFNNDQSKFVCCGSATVCPTPGPEAMCGTLFGNVPQGTLRVDPNPRVPVVLPKQTSILPKGTYTLDPNPIFNPTRICDPLSSKPHQCFNRSGTQSVCCSGTCPAAPGDVAACH</sequence>
<gene>
    <name evidence="2" type="ORF">KFL_000630260</name>
</gene>
<accession>A0A1Y1HRU9</accession>
<evidence type="ECO:0000313" key="2">
    <source>
        <dbReference type="EMBL" id="GAQ80823.1"/>
    </source>
</evidence>
<dbReference type="AlphaFoldDB" id="A0A1Y1HRU9"/>
<reference evidence="2 3" key="1">
    <citation type="journal article" date="2014" name="Nat. Commun.">
        <title>Klebsormidium flaccidum genome reveals primary factors for plant terrestrial adaptation.</title>
        <authorList>
            <person name="Hori K."/>
            <person name="Maruyama F."/>
            <person name="Fujisawa T."/>
            <person name="Togashi T."/>
            <person name="Yamamoto N."/>
            <person name="Seo M."/>
            <person name="Sato S."/>
            <person name="Yamada T."/>
            <person name="Mori H."/>
            <person name="Tajima N."/>
            <person name="Moriyama T."/>
            <person name="Ikeuchi M."/>
            <person name="Watanabe M."/>
            <person name="Wada H."/>
            <person name="Kobayashi K."/>
            <person name="Saito M."/>
            <person name="Masuda T."/>
            <person name="Sasaki-Sekimoto Y."/>
            <person name="Mashiguchi K."/>
            <person name="Awai K."/>
            <person name="Shimojima M."/>
            <person name="Masuda S."/>
            <person name="Iwai M."/>
            <person name="Nobusawa T."/>
            <person name="Narise T."/>
            <person name="Kondo S."/>
            <person name="Saito H."/>
            <person name="Sato R."/>
            <person name="Murakawa M."/>
            <person name="Ihara Y."/>
            <person name="Oshima-Yamada Y."/>
            <person name="Ohtaka K."/>
            <person name="Satoh M."/>
            <person name="Sonobe K."/>
            <person name="Ishii M."/>
            <person name="Ohtani R."/>
            <person name="Kanamori-Sato M."/>
            <person name="Honoki R."/>
            <person name="Miyazaki D."/>
            <person name="Mochizuki H."/>
            <person name="Umetsu J."/>
            <person name="Higashi K."/>
            <person name="Shibata D."/>
            <person name="Kamiya Y."/>
            <person name="Sato N."/>
            <person name="Nakamura Y."/>
            <person name="Tabata S."/>
            <person name="Ida S."/>
            <person name="Kurokawa K."/>
            <person name="Ohta H."/>
        </authorList>
    </citation>
    <scope>NUCLEOTIDE SEQUENCE [LARGE SCALE GENOMIC DNA]</scope>
    <source>
        <strain evidence="2 3">NIES-2285</strain>
    </source>
</reference>
<organism evidence="2 3">
    <name type="scientific">Klebsormidium nitens</name>
    <name type="common">Green alga</name>
    <name type="synonym">Ulothrix nitens</name>
    <dbReference type="NCBI Taxonomy" id="105231"/>
    <lineage>
        <taxon>Eukaryota</taxon>
        <taxon>Viridiplantae</taxon>
        <taxon>Streptophyta</taxon>
        <taxon>Klebsormidiophyceae</taxon>
        <taxon>Klebsormidiales</taxon>
        <taxon>Klebsormidiaceae</taxon>
        <taxon>Klebsormidium</taxon>
    </lineage>
</organism>
<keyword evidence="3" id="KW-1185">Reference proteome</keyword>
<keyword evidence="1" id="KW-0732">Signal</keyword>